<evidence type="ECO:0000259" key="14">
    <source>
        <dbReference type="PROSITE" id="PS50110"/>
    </source>
</evidence>
<dbReference type="InterPro" id="IPR011879">
    <property type="entry name" value="Sig_transdc_resp-reg_PhoB"/>
</dbReference>
<keyword evidence="8" id="KW-0805">Transcription regulation</keyword>
<feature type="modified residue" description="4-aspartylphosphate" evidence="13">
    <location>
        <position position="53"/>
    </location>
</feature>
<dbReference type="FunFam" id="3.40.50.2300:FF:000001">
    <property type="entry name" value="DNA-binding response regulator PhoB"/>
    <property type="match status" value="1"/>
</dbReference>
<keyword evidence="6" id="KW-0592">Phosphate transport</keyword>
<evidence type="ECO:0000256" key="1">
    <source>
        <dbReference type="ARBA" id="ARBA00004496"/>
    </source>
</evidence>
<dbReference type="InterPro" id="IPR011006">
    <property type="entry name" value="CheY-like_superfamily"/>
</dbReference>
<dbReference type="GO" id="GO:0005829">
    <property type="term" value="C:cytosol"/>
    <property type="evidence" value="ECO:0007669"/>
    <property type="project" value="TreeGrafter"/>
</dbReference>
<protein>
    <recommendedName>
        <fullName evidence="2">Phosphate regulon transcriptional regulatory protein PhoB</fullName>
    </recommendedName>
</protein>
<accession>A0A075G9Y3</accession>
<dbReference type="Pfam" id="PF00072">
    <property type="entry name" value="Response_reg"/>
    <property type="match status" value="1"/>
</dbReference>
<dbReference type="InterPro" id="IPR039420">
    <property type="entry name" value="WalR-like"/>
</dbReference>
<evidence type="ECO:0000256" key="12">
    <source>
        <dbReference type="ARBA" id="ARBA00024735"/>
    </source>
</evidence>
<dbReference type="PROSITE" id="PS50110">
    <property type="entry name" value="RESPONSE_REGULATORY"/>
    <property type="match status" value="1"/>
</dbReference>
<keyword evidence="7" id="KW-0902">Two-component regulatory system</keyword>
<feature type="domain" description="Response regulatory" evidence="14">
    <location>
        <begin position="4"/>
        <end position="120"/>
    </location>
</feature>
<dbReference type="GO" id="GO:0032993">
    <property type="term" value="C:protein-DNA complex"/>
    <property type="evidence" value="ECO:0007669"/>
    <property type="project" value="TreeGrafter"/>
</dbReference>
<evidence type="ECO:0000256" key="7">
    <source>
        <dbReference type="ARBA" id="ARBA00023012"/>
    </source>
</evidence>
<dbReference type="GO" id="GO:0000976">
    <property type="term" value="F:transcription cis-regulatory region binding"/>
    <property type="evidence" value="ECO:0007669"/>
    <property type="project" value="TreeGrafter"/>
</dbReference>
<dbReference type="SUPFAM" id="SSF52172">
    <property type="entry name" value="CheY-like"/>
    <property type="match status" value="1"/>
</dbReference>
<evidence type="ECO:0000313" key="16">
    <source>
        <dbReference type="EMBL" id="AIF00449.1"/>
    </source>
</evidence>
<dbReference type="Pfam" id="PF00486">
    <property type="entry name" value="Trans_reg_C"/>
    <property type="match status" value="1"/>
</dbReference>
<dbReference type="SMART" id="SM00862">
    <property type="entry name" value="Trans_reg_C"/>
    <property type="match status" value="1"/>
</dbReference>
<evidence type="ECO:0000256" key="8">
    <source>
        <dbReference type="ARBA" id="ARBA00023015"/>
    </source>
</evidence>
<dbReference type="PANTHER" id="PTHR48111:SF40">
    <property type="entry name" value="PHOSPHATE REGULON TRANSCRIPTIONAL REGULATORY PROTEIN PHOB"/>
    <property type="match status" value="1"/>
</dbReference>
<keyword evidence="10" id="KW-0010">Activator</keyword>
<dbReference type="FunFam" id="1.10.10.10:FF:000018">
    <property type="entry name" value="DNA-binding response regulator ResD"/>
    <property type="match status" value="1"/>
</dbReference>
<evidence type="ECO:0000256" key="6">
    <source>
        <dbReference type="ARBA" id="ARBA00022592"/>
    </source>
</evidence>
<keyword evidence="5 13" id="KW-0597">Phosphoprotein</keyword>
<keyword evidence="4" id="KW-0963">Cytoplasm</keyword>
<feature type="domain" description="OmpR/PhoB-type" evidence="15">
    <location>
        <begin position="129"/>
        <end position="226"/>
    </location>
</feature>
<dbReference type="PROSITE" id="PS51755">
    <property type="entry name" value="OMPR_PHOB"/>
    <property type="match status" value="1"/>
</dbReference>
<evidence type="ECO:0000256" key="10">
    <source>
        <dbReference type="ARBA" id="ARBA00023159"/>
    </source>
</evidence>
<dbReference type="Gene3D" id="1.10.10.10">
    <property type="entry name" value="Winged helix-like DNA-binding domain superfamily/Winged helix DNA-binding domain"/>
    <property type="match status" value="1"/>
</dbReference>
<evidence type="ECO:0000256" key="4">
    <source>
        <dbReference type="ARBA" id="ARBA00022490"/>
    </source>
</evidence>
<dbReference type="PANTHER" id="PTHR48111">
    <property type="entry name" value="REGULATOR OF RPOS"/>
    <property type="match status" value="1"/>
</dbReference>
<dbReference type="GO" id="GO:0006355">
    <property type="term" value="P:regulation of DNA-templated transcription"/>
    <property type="evidence" value="ECO:0007669"/>
    <property type="project" value="InterPro"/>
</dbReference>
<sequence>MNAKIFIVEDEKPIITLIKYNLEKEGYKVSSSENGEEALKEIKESAPDLVLLDWMLPDLSGIEICKQLKKSAQYKSIPIIMLTAKGEEEDKVRGLNVGADDYVTKPFSYPELLARIEALLRRSKPSVAQDVISFEDLKIDRITRRVYRGKKEISLGPTEYNLLDFFIKNPKRVYSREQLLENVWGNDVNVESRTVDVHIRRLRQAINIAGSKELIRTVRSAGYSLD</sequence>
<dbReference type="InterPro" id="IPR001867">
    <property type="entry name" value="OmpR/PhoB-type_DNA-bd"/>
</dbReference>
<organism evidence="16">
    <name type="scientific">uncultured marine group II/III euryarchaeote KM3_133_F10</name>
    <dbReference type="NCBI Taxonomy" id="1457864"/>
    <lineage>
        <taxon>Archaea</taxon>
        <taxon>Methanobacteriati</taxon>
        <taxon>Methanobacteriota</taxon>
        <taxon>environmental samples</taxon>
    </lineage>
</organism>
<dbReference type="Gene3D" id="6.10.250.690">
    <property type="match status" value="1"/>
</dbReference>
<evidence type="ECO:0000256" key="13">
    <source>
        <dbReference type="PROSITE-ProRule" id="PRU00169"/>
    </source>
</evidence>
<dbReference type="CDD" id="cd00383">
    <property type="entry name" value="trans_reg_C"/>
    <property type="match status" value="1"/>
</dbReference>
<dbReference type="Gene3D" id="3.40.50.2300">
    <property type="match status" value="1"/>
</dbReference>
<evidence type="ECO:0000256" key="9">
    <source>
        <dbReference type="ARBA" id="ARBA00023125"/>
    </source>
</evidence>
<evidence type="ECO:0000256" key="3">
    <source>
        <dbReference type="ARBA" id="ARBA00022448"/>
    </source>
</evidence>
<evidence type="ECO:0000256" key="2">
    <source>
        <dbReference type="ARBA" id="ARBA00013332"/>
    </source>
</evidence>
<gene>
    <name evidence="16" type="primary">phoB</name>
</gene>
<dbReference type="NCBIfam" id="TIGR02154">
    <property type="entry name" value="PhoB"/>
    <property type="match status" value="1"/>
</dbReference>
<dbReference type="InterPro" id="IPR036388">
    <property type="entry name" value="WH-like_DNA-bd_sf"/>
</dbReference>
<dbReference type="InterPro" id="IPR016032">
    <property type="entry name" value="Sig_transdc_resp-reg_C-effctor"/>
</dbReference>
<keyword evidence="9" id="KW-0238">DNA-binding</keyword>
<dbReference type="InterPro" id="IPR001789">
    <property type="entry name" value="Sig_transdc_resp-reg_receiver"/>
</dbReference>
<dbReference type="GO" id="GO:0000156">
    <property type="term" value="F:phosphorelay response regulator activity"/>
    <property type="evidence" value="ECO:0007669"/>
    <property type="project" value="InterPro"/>
</dbReference>
<dbReference type="GO" id="GO:0006817">
    <property type="term" value="P:phosphate ion transport"/>
    <property type="evidence" value="ECO:0007669"/>
    <property type="project" value="UniProtKB-KW"/>
</dbReference>
<dbReference type="EMBL" id="KF900592">
    <property type="protein sequence ID" value="AIF00449.1"/>
    <property type="molecule type" value="Genomic_DNA"/>
</dbReference>
<dbReference type="SMART" id="SM00448">
    <property type="entry name" value="REC"/>
    <property type="match status" value="1"/>
</dbReference>
<keyword evidence="3" id="KW-0813">Transport</keyword>
<name>A0A075G9Y3_9EURY</name>
<dbReference type="AlphaFoldDB" id="A0A075G9Y3"/>
<keyword evidence="11" id="KW-0804">Transcription</keyword>
<evidence type="ECO:0000259" key="15">
    <source>
        <dbReference type="PROSITE" id="PS51755"/>
    </source>
</evidence>
<reference evidence="16" key="1">
    <citation type="journal article" date="2014" name="Genome Biol. Evol.">
        <title>Pangenome evidence for extensive interdomain horizontal transfer affecting lineage core and shell genes in uncultured planktonic thaumarchaeota and euryarchaeota.</title>
        <authorList>
            <person name="Deschamps P."/>
            <person name="Zivanovic Y."/>
            <person name="Moreira D."/>
            <person name="Rodriguez-Valera F."/>
            <person name="Lopez-Garcia P."/>
        </authorList>
    </citation>
    <scope>NUCLEOTIDE SEQUENCE</scope>
</reference>
<comment type="subcellular location">
    <subcellularLocation>
        <location evidence="1">Cytoplasm</location>
    </subcellularLocation>
</comment>
<comment type="function">
    <text evidence="12">This protein is a positive regulator for the phosphate regulon. Transcription of this operon is positively regulated by PhoB and PhoR when phosphate is limited.</text>
</comment>
<dbReference type="SUPFAM" id="SSF46894">
    <property type="entry name" value="C-terminal effector domain of the bipartite response regulators"/>
    <property type="match status" value="1"/>
</dbReference>
<evidence type="ECO:0000256" key="5">
    <source>
        <dbReference type="ARBA" id="ARBA00022553"/>
    </source>
</evidence>
<proteinExistence type="predicted"/>
<evidence type="ECO:0000256" key="11">
    <source>
        <dbReference type="ARBA" id="ARBA00023163"/>
    </source>
</evidence>